<accession>K8NZA8</accession>
<evidence type="ECO:0000313" key="1">
    <source>
        <dbReference type="EMBL" id="EKS35667.1"/>
    </source>
</evidence>
<organism evidence="1 2">
    <name type="scientific">Afipia clevelandensis ATCC 49720</name>
    <dbReference type="NCBI Taxonomy" id="883079"/>
    <lineage>
        <taxon>Bacteria</taxon>
        <taxon>Pseudomonadati</taxon>
        <taxon>Pseudomonadota</taxon>
        <taxon>Alphaproteobacteria</taxon>
        <taxon>Hyphomicrobiales</taxon>
        <taxon>Nitrobacteraceae</taxon>
        <taxon>Afipia</taxon>
    </lineage>
</organism>
<dbReference type="HOGENOM" id="CLU_2128163_0_0_5"/>
<name>K8NZA8_9BRAD</name>
<comment type="caution">
    <text evidence="1">The sequence shown here is derived from an EMBL/GenBank/DDBJ whole genome shotgun (WGS) entry which is preliminary data.</text>
</comment>
<sequence length="113" mass="12398">MTEAAAFRSSHGQNLVHPAEAHHLNALTVEQDQLALRLVDPPRPDLFQRCVELGFLLHHGSGVANGLIGGKYVILADGIKLPSKRLAYTRGPDHRPMLDPLMVSIDISNVRFS</sequence>
<dbReference type="EMBL" id="AGWY01000008">
    <property type="protein sequence ID" value="EKS35667.1"/>
    <property type="molecule type" value="Genomic_DNA"/>
</dbReference>
<evidence type="ECO:0000313" key="2">
    <source>
        <dbReference type="Proteomes" id="UP000001095"/>
    </source>
</evidence>
<proteinExistence type="predicted"/>
<protein>
    <submittedName>
        <fullName evidence="1">Uncharacterized protein</fullName>
    </submittedName>
</protein>
<reference evidence="1 2" key="1">
    <citation type="submission" date="2012-04" db="EMBL/GenBank/DDBJ databases">
        <title>The Genome Sequence of Afipia clevelandensis ATCC 49720.</title>
        <authorList>
            <consortium name="The Broad Institute Genome Sequencing Platform"/>
            <person name="Earl A."/>
            <person name="Ward D."/>
            <person name="Feldgarden M."/>
            <person name="Gevers D."/>
            <person name="Huys G."/>
            <person name="Walker B."/>
            <person name="Young S.K."/>
            <person name="Zeng Q."/>
            <person name="Gargeya S."/>
            <person name="Fitzgerald M."/>
            <person name="Haas B."/>
            <person name="Abouelleil A."/>
            <person name="Alvarado L."/>
            <person name="Arachchi H.M."/>
            <person name="Berlin A."/>
            <person name="Chapman S.B."/>
            <person name="Goldberg J."/>
            <person name="Griggs A."/>
            <person name="Gujja S."/>
            <person name="Hansen M."/>
            <person name="Howarth C."/>
            <person name="Imamovic A."/>
            <person name="Larimer J."/>
            <person name="McCowen C."/>
            <person name="Montmayeur A."/>
            <person name="Murphy C."/>
            <person name="Neiman D."/>
            <person name="Pearson M."/>
            <person name="Priest M."/>
            <person name="Roberts A."/>
            <person name="Saif S."/>
            <person name="Shea T."/>
            <person name="Sisk P."/>
            <person name="Sykes S."/>
            <person name="Wortman J."/>
            <person name="Nusbaum C."/>
            <person name="Birren B."/>
        </authorList>
    </citation>
    <scope>NUCLEOTIDE SEQUENCE [LARGE SCALE GENOMIC DNA]</scope>
    <source>
        <strain evidence="1 2">ATCC 49720</strain>
    </source>
</reference>
<dbReference type="RefSeq" id="WP_002712745.1">
    <property type="nucleotide sequence ID" value="NZ_KB375281.1"/>
</dbReference>
<dbReference type="PATRIC" id="fig|883079.3.peg.1907"/>
<keyword evidence="2" id="KW-1185">Reference proteome</keyword>
<dbReference type="Proteomes" id="UP000001095">
    <property type="component" value="Unassembled WGS sequence"/>
</dbReference>
<gene>
    <name evidence="1" type="ORF">HMPREF9696_01879</name>
</gene>
<dbReference type="AlphaFoldDB" id="K8NZA8"/>